<keyword evidence="2" id="KW-0245">EGF-like domain</keyword>
<dbReference type="FunFam" id="4.10.400.10:FF:000009">
    <property type="entry name" value="Low-density lipoprotein receptor-related protein 1"/>
    <property type="match status" value="1"/>
</dbReference>
<keyword evidence="3" id="KW-0254">Endocytosis</keyword>
<feature type="disulfide bond" evidence="16">
    <location>
        <begin position="40"/>
        <end position="52"/>
    </location>
</feature>
<feature type="signal peptide" evidence="19">
    <location>
        <begin position="1"/>
        <end position="20"/>
    </location>
</feature>
<protein>
    <submittedName>
        <fullName evidence="21">Galectin-3-binding protein A</fullName>
    </submittedName>
</protein>
<dbReference type="SMART" id="SM00192">
    <property type="entry name" value="LDLa"/>
    <property type="match status" value="2"/>
</dbReference>
<evidence type="ECO:0000256" key="4">
    <source>
        <dbReference type="ARBA" id="ARBA00022670"/>
    </source>
</evidence>
<evidence type="ECO:0000256" key="19">
    <source>
        <dbReference type="SAM" id="SignalP"/>
    </source>
</evidence>
<comment type="subcellular location">
    <subcellularLocation>
        <location evidence="1">Membrane</location>
        <topology evidence="1">Single-pass type I membrane protein</topology>
    </subcellularLocation>
</comment>
<evidence type="ECO:0000313" key="21">
    <source>
        <dbReference type="EMBL" id="OWF56210.1"/>
    </source>
</evidence>
<dbReference type="CDD" id="cd00112">
    <property type="entry name" value="LDLa"/>
    <property type="match status" value="2"/>
</dbReference>
<dbReference type="GO" id="GO:0006897">
    <property type="term" value="P:endocytosis"/>
    <property type="evidence" value="ECO:0007669"/>
    <property type="project" value="UniProtKB-KW"/>
</dbReference>
<dbReference type="EMBL" id="NEDP02000262">
    <property type="protein sequence ID" value="OWF56210.1"/>
    <property type="molecule type" value="Genomic_DNA"/>
</dbReference>
<evidence type="ECO:0000256" key="8">
    <source>
        <dbReference type="ARBA" id="ARBA00022801"/>
    </source>
</evidence>
<evidence type="ECO:0000256" key="16">
    <source>
        <dbReference type="PROSITE-ProRule" id="PRU00124"/>
    </source>
</evidence>
<organism evidence="21 22">
    <name type="scientific">Mizuhopecten yessoensis</name>
    <name type="common">Japanese scallop</name>
    <name type="synonym">Patinopecten yessoensis</name>
    <dbReference type="NCBI Taxonomy" id="6573"/>
    <lineage>
        <taxon>Eukaryota</taxon>
        <taxon>Metazoa</taxon>
        <taxon>Spiralia</taxon>
        <taxon>Lophotrochozoa</taxon>
        <taxon>Mollusca</taxon>
        <taxon>Bivalvia</taxon>
        <taxon>Autobranchia</taxon>
        <taxon>Pteriomorphia</taxon>
        <taxon>Pectinida</taxon>
        <taxon>Pectinoidea</taxon>
        <taxon>Pectinidae</taxon>
        <taxon>Mizuhopecten</taxon>
    </lineage>
</organism>
<dbReference type="InterPro" id="IPR036055">
    <property type="entry name" value="LDL_receptor-like_sf"/>
</dbReference>
<keyword evidence="4" id="KW-0645">Protease</keyword>
<dbReference type="InterPro" id="IPR023415">
    <property type="entry name" value="LDLR_class-A_CS"/>
</dbReference>
<dbReference type="SUPFAM" id="SSF56487">
    <property type="entry name" value="SRCR-like"/>
    <property type="match status" value="1"/>
</dbReference>
<dbReference type="InterPro" id="IPR001190">
    <property type="entry name" value="SRCR"/>
</dbReference>
<feature type="disulfide bond" evidence="17">
    <location>
        <begin position="238"/>
        <end position="248"/>
    </location>
</feature>
<evidence type="ECO:0000256" key="10">
    <source>
        <dbReference type="ARBA" id="ARBA00022837"/>
    </source>
</evidence>
<feature type="region of interest" description="Disordered" evidence="18">
    <location>
        <begin position="130"/>
        <end position="157"/>
    </location>
</feature>
<keyword evidence="5" id="KW-0812">Transmembrane</keyword>
<feature type="disulfide bond" evidence="16">
    <location>
        <begin position="47"/>
        <end position="65"/>
    </location>
</feature>
<comment type="caution">
    <text evidence="21">The sequence shown here is derived from an EMBL/GenBank/DDBJ whole genome shotgun (WGS) entry which is preliminary data.</text>
</comment>
<keyword evidence="15" id="KW-0325">Glycoprotein</keyword>
<evidence type="ECO:0000256" key="5">
    <source>
        <dbReference type="ARBA" id="ARBA00022692"/>
    </source>
</evidence>
<dbReference type="GO" id="GO:0008236">
    <property type="term" value="F:serine-type peptidase activity"/>
    <property type="evidence" value="ECO:0007669"/>
    <property type="project" value="UniProtKB-KW"/>
</dbReference>
<dbReference type="PROSITE" id="PS00420">
    <property type="entry name" value="SRCR_1"/>
    <property type="match status" value="1"/>
</dbReference>
<evidence type="ECO:0000256" key="18">
    <source>
        <dbReference type="SAM" id="MobiDB-lite"/>
    </source>
</evidence>
<feature type="chain" id="PRO_5012194216" evidence="19">
    <location>
        <begin position="21"/>
        <end position="294"/>
    </location>
</feature>
<dbReference type="PANTHER" id="PTHR48071:SF18">
    <property type="entry name" value="DELETED IN MALIGNANT BRAIN TUMORS 1 PROTEIN-RELATED"/>
    <property type="match status" value="1"/>
</dbReference>
<dbReference type="Pfam" id="PF00530">
    <property type="entry name" value="SRCR"/>
    <property type="match status" value="1"/>
</dbReference>
<dbReference type="OrthoDB" id="6022531at2759"/>
<feature type="disulfide bond" evidence="16">
    <location>
        <begin position="90"/>
        <end position="108"/>
    </location>
</feature>
<keyword evidence="11" id="KW-1133">Transmembrane helix</keyword>
<evidence type="ECO:0000256" key="13">
    <source>
        <dbReference type="ARBA" id="ARBA00023157"/>
    </source>
</evidence>
<proteinExistence type="predicted"/>
<dbReference type="PRINTS" id="PR00261">
    <property type="entry name" value="LDLRECEPTOR"/>
</dbReference>
<feature type="domain" description="SRCR" evidence="20">
    <location>
        <begin position="168"/>
        <end position="269"/>
    </location>
</feature>
<dbReference type="PRINTS" id="PR00258">
    <property type="entry name" value="SPERACTRCPTR"/>
</dbReference>
<dbReference type="Gene3D" id="4.10.400.10">
    <property type="entry name" value="Low-density Lipoprotein Receptor"/>
    <property type="match status" value="2"/>
</dbReference>
<evidence type="ECO:0000256" key="9">
    <source>
        <dbReference type="ARBA" id="ARBA00022825"/>
    </source>
</evidence>
<dbReference type="PROSITE" id="PS01209">
    <property type="entry name" value="LDLRA_1"/>
    <property type="match status" value="1"/>
</dbReference>
<evidence type="ECO:0000313" key="22">
    <source>
        <dbReference type="Proteomes" id="UP000242188"/>
    </source>
</evidence>
<dbReference type="Pfam" id="PF00057">
    <property type="entry name" value="Ldl_recept_a"/>
    <property type="match status" value="2"/>
</dbReference>
<name>A0A210R5A6_MIZYE</name>
<keyword evidence="22" id="KW-1185">Reference proteome</keyword>
<dbReference type="Proteomes" id="UP000242188">
    <property type="component" value="Unassembled WGS sequence"/>
</dbReference>
<comment type="caution">
    <text evidence="17">Lacks conserved residue(s) required for the propagation of feature annotation.</text>
</comment>
<evidence type="ECO:0000259" key="20">
    <source>
        <dbReference type="PROSITE" id="PS50287"/>
    </source>
</evidence>
<keyword evidence="8" id="KW-0378">Hydrolase</keyword>
<evidence type="ECO:0000256" key="2">
    <source>
        <dbReference type="ARBA" id="ARBA00022536"/>
    </source>
</evidence>
<feature type="compositionally biased region" description="Polar residues" evidence="18">
    <location>
        <begin position="131"/>
        <end position="157"/>
    </location>
</feature>
<dbReference type="InterPro" id="IPR002172">
    <property type="entry name" value="LDrepeatLR_classA_rpt"/>
</dbReference>
<evidence type="ECO:0000256" key="6">
    <source>
        <dbReference type="ARBA" id="ARBA00022729"/>
    </source>
</evidence>
<dbReference type="SUPFAM" id="SSF57424">
    <property type="entry name" value="LDL receptor-like module"/>
    <property type="match status" value="2"/>
</dbReference>
<keyword evidence="13 17" id="KW-1015">Disulfide bond</keyword>
<dbReference type="PROSITE" id="PS50287">
    <property type="entry name" value="SRCR_2"/>
    <property type="match status" value="1"/>
</dbReference>
<evidence type="ECO:0000256" key="15">
    <source>
        <dbReference type="ARBA" id="ARBA00023180"/>
    </source>
</evidence>
<reference evidence="21 22" key="1">
    <citation type="journal article" date="2017" name="Nat. Ecol. Evol.">
        <title>Scallop genome provides insights into evolution of bilaterian karyotype and development.</title>
        <authorList>
            <person name="Wang S."/>
            <person name="Zhang J."/>
            <person name="Jiao W."/>
            <person name="Li J."/>
            <person name="Xun X."/>
            <person name="Sun Y."/>
            <person name="Guo X."/>
            <person name="Huan P."/>
            <person name="Dong B."/>
            <person name="Zhang L."/>
            <person name="Hu X."/>
            <person name="Sun X."/>
            <person name="Wang J."/>
            <person name="Zhao C."/>
            <person name="Wang Y."/>
            <person name="Wang D."/>
            <person name="Huang X."/>
            <person name="Wang R."/>
            <person name="Lv J."/>
            <person name="Li Y."/>
            <person name="Zhang Z."/>
            <person name="Liu B."/>
            <person name="Lu W."/>
            <person name="Hui Y."/>
            <person name="Liang J."/>
            <person name="Zhou Z."/>
            <person name="Hou R."/>
            <person name="Li X."/>
            <person name="Liu Y."/>
            <person name="Li H."/>
            <person name="Ning X."/>
            <person name="Lin Y."/>
            <person name="Zhao L."/>
            <person name="Xing Q."/>
            <person name="Dou J."/>
            <person name="Li Y."/>
            <person name="Mao J."/>
            <person name="Guo H."/>
            <person name="Dou H."/>
            <person name="Li T."/>
            <person name="Mu C."/>
            <person name="Jiang W."/>
            <person name="Fu Q."/>
            <person name="Fu X."/>
            <person name="Miao Y."/>
            <person name="Liu J."/>
            <person name="Yu Q."/>
            <person name="Li R."/>
            <person name="Liao H."/>
            <person name="Li X."/>
            <person name="Kong Y."/>
            <person name="Jiang Z."/>
            <person name="Chourrout D."/>
            <person name="Li R."/>
            <person name="Bao Z."/>
        </authorList>
    </citation>
    <scope>NUCLEOTIDE SEQUENCE [LARGE SCALE GENOMIC DNA]</scope>
    <source>
        <strain evidence="21 22">PY_sf001</strain>
    </source>
</reference>
<keyword evidence="7" id="KW-0677">Repeat</keyword>
<gene>
    <name evidence="21" type="ORF">KP79_PYT21528</name>
</gene>
<keyword evidence="12" id="KW-0472">Membrane</keyword>
<dbReference type="PROSITE" id="PS50068">
    <property type="entry name" value="LDLRA_2"/>
    <property type="match status" value="2"/>
</dbReference>
<keyword evidence="6 19" id="KW-0732">Signal</keyword>
<dbReference type="GO" id="GO:0016020">
    <property type="term" value="C:membrane"/>
    <property type="evidence" value="ECO:0007669"/>
    <property type="project" value="UniProtKB-SubCell"/>
</dbReference>
<dbReference type="SMART" id="SM00202">
    <property type="entry name" value="SR"/>
    <property type="match status" value="1"/>
</dbReference>
<dbReference type="FunFam" id="3.10.250.10:FF:000011">
    <property type="entry name" value="Scavenger receptor class A member 5"/>
    <property type="match status" value="1"/>
</dbReference>
<evidence type="ECO:0000256" key="1">
    <source>
        <dbReference type="ARBA" id="ARBA00004479"/>
    </source>
</evidence>
<evidence type="ECO:0000256" key="12">
    <source>
        <dbReference type="ARBA" id="ARBA00023136"/>
    </source>
</evidence>
<dbReference type="InterPro" id="IPR036772">
    <property type="entry name" value="SRCR-like_dom_sf"/>
</dbReference>
<keyword evidence="9" id="KW-0720">Serine protease</keyword>
<keyword evidence="14" id="KW-0675">Receptor</keyword>
<dbReference type="Gene3D" id="3.10.250.10">
    <property type="entry name" value="SRCR-like domain"/>
    <property type="match status" value="1"/>
</dbReference>
<evidence type="ECO:0000256" key="11">
    <source>
        <dbReference type="ARBA" id="ARBA00022989"/>
    </source>
</evidence>
<dbReference type="PANTHER" id="PTHR48071">
    <property type="entry name" value="SRCR DOMAIN-CONTAINING PROTEIN"/>
    <property type="match status" value="1"/>
</dbReference>
<keyword evidence="10" id="KW-0106">Calcium</keyword>
<dbReference type="STRING" id="6573.A0A210R5A6"/>
<evidence type="ECO:0000256" key="14">
    <source>
        <dbReference type="ARBA" id="ARBA00023170"/>
    </source>
</evidence>
<feature type="disulfide bond" evidence="16">
    <location>
        <begin position="59"/>
        <end position="74"/>
    </location>
</feature>
<evidence type="ECO:0000256" key="17">
    <source>
        <dbReference type="PROSITE-ProRule" id="PRU00196"/>
    </source>
</evidence>
<evidence type="ECO:0000256" key="7">
    <source>
        <dbReference type="ARBA" id="ARBA00022737"/>
    </source>
</evidence>
<feature type="disulfide bond" evidence="16">
    <location>
        <begin position="102"/>
        <end position="117"/>
    </location>
</feature>
<dbReference type="GO" id="GO:0006508">
    <property type="term" value="P:proteolysis"/>
    <property type="evidence" value="ECO:0007669"/>
    <property type="project" value="UniProtKB-KW"/>
</dbReference>
<evidence type="ECO:0000256" key="3">
    <source>
        <dbReference type="ARBA" id="ARBA00022583"/>
    </source>
</evidence>
<accession>A0A210R5A6</accession>
<dbReference type="AlphaFoldDB" id="A0A210R5A6"/>
<sequence length="294" mass="31576">MKALALYVTITLMVINTAHVHNYLEGLKWTITHAKEPWHCGHSKHECSNRHCVPLTSVCNGINDCGDNSDEVHCPLASLGICVPLLQFQCRNKRCISILNFCNGKDDCGDGSDEATCVMPHYSHGAHVPAVSTSKPSVTSTANVNGGQSVTTPTAKPSNVTQTETLTVRLVNGMNALDGRVEVLHNGVWGTVCDDGWDDDDAKVVCRMLGYDPATATHTSKARYGSGTGPIWLDETQCSGQETNLGQCRFVPIGHGDCDHSEDAGVICQTRKQTMMNSQTLTAAPPGGKWIVLG</sequence>